<dbReference type="AlphaFoldDB" id="A0A059CG65"/>
<dbReference type="InterPro" id="IPR040256">
    <property type="entry name" value="At4g02000-like"/>
</dbReference>
<dbReference type="Gramene" id="KCW77176">
    <property type="protein sequence ID" value="KCW77176"/>
    <property type="gene ID" value="EUGRSUZ_D01521"/>
</dbReference>
<dbReference type="PANTHER" id="PTHR31286:SF99">
    <property type="entry name" value="DUF4283 DOMAIN-CONTAINING PROTEIN"/>
    <property type="match status" value="1"/>
</dbReference>
<evidence type="ECO:0000313" key="1">
    <source>
        <dbReference type="EMBL" id="KCW77176.1"/>
    </source>
</evidence>
<dbReference type="EMBL" id="KK198756">
    <property type="protein sequence ID" value="KCW77176.1"/>
    <property type="molecule type" value="Genomic_DNA"/>
</dbReference>
<dbReference type="InParanoid" id="A0A059CG65"/>
<name>A0A059CG65_EUCGR</name>
<gene>
    <name evidence="1" type="ORF">EUGRSUZ_D01521</name>
</gene>
<proteinExistence type="predicted"/>
<protein>
    <submittedName>
        <fullName evidence="1">Uncharacterized protein</fullName>
    </submittedName>
</protein>
<dbReference type="STRING" id="71139.A0A059CG65"/>
<sequence>MKKAWKTDSVVCSQKEPGFFSFIFQFEEDKERIIKTGPWSFASNLLVLKQCEPEIPKHCYDFSCCAFWVQMGGIPPRWFTKEVFADLAKRVG</sequence>
<organism evidence="1">
    <name type="scientific">Eucalyptus grandis</name>
    <name type="common">Flooded gum</name>
    <dbReference type="NCBI Taxonomy" id="71139"/>
    <lineage>
        <taxon>Eukaryota</taxon>
        <taxon>Viridiplantae</taxon>
        <taxon>Streptophyta</taxon>
        <taxon>Embryophyta</taxon>
        <taxon>Tracheophyta</taxon>
        <taxon>Spermatophyta</taxon>
        <taxon>Magnoliopsida</taxon>
        <taxon>eudicotyledons</taxon>
        <taxon>Gunneridae</taxon>
        <taxon>Pentapetalae</taxon>
        <taxon>rosids</taxon>
        <taxon>malvids</taxon>
        <taxon>Myrtales</taxon>
        <taxon>Myrtaceae</taxon>
        <taxon>Myrtoideae</taxon>
        <taxon>Eucalypteae</taxon>
        <taxon>Eucalyptus</taxon>
    </lineage>
</organism>
<reference evidence="1" key="1">
    <citation type="submission" date="2013-07" db="EMBL/GenBank/DDBJ databases">
        <title>The genome of Eucalyptus grandis.</title>
        <authorList>
            <person name="Schmutz J."/>
            <person name="Hayes R."/>
            <person name="Myburg A."/>
            <person name="Tuskan G."/>
            <person name="Grattapaglia D."/>
            <person name="Rokhsar D.S."/>
        </authorList>
    </citation>
    <scope>NUCLEOTIDE SEQUENCE</scope>
    <source>
        <tissue evidence="1">Leaf extractions</tissue>
    </source>
</reference>
<dbReference type="PANTHER" id="PTHR31286">
    <property type="entry name" value="GLYCINE-RICH CELL WALL STRUCTURAL PROTEIN 1.8-LIKE"/>
    <property type="match status" value="1"/>
</dbReference>
<accession>A0A059CG65</accession>